<proteinExistence type="predicted"/>
<sequence length="562" mass="61371">MNLDDEAETLTLRSACSRCHGHKLRCVQVRGAQGCVRCTRAGVKCVARPSKRVRQNQRQGWEHGKKNTRLEHSSSRGASRSGCRCMEQGQSVAASPSVRIAETVEMGQSRLNDLPLTPHTPANDFDVISYWETFESEDQSSSLPTLEEGGNLSGLHLSREDLGFQPAMHVDVDVDMNCAALDPATLSVLLPSPASTDLSQEWNRHPQSTESSTAHENGNDYFSPRETTSATTQKCEEQDRESNTHTASDWVAGVFTLNAKVGEHQRAMRTFIEAYQRGFVEFSINSPAMALGSNPPMELSPNLGACTFLETILHLAMELLAFVSEEIPASLESDLERSDTQSSQASRNTIVAATGHFTKTTTLALEDTANILLMLSCYTRLLGLFSSVFEGFHHTILANPVSSESSCQALDYIHIFLPKMYIGTVSLQKNTRLALRMVLDSVQNMVAELTRGMMRVVQFVDRNDDGSTTSAGTQMPEEEGLVDRSLGQKTQVSDLTGSLSRTGMEIKVRKDCGGDPSSSTTLSEGESGTSSKGVLLNSWQTTIQTVSSTALDTIIKLKDTIV</sequence>
<evidence type="ECO:0000259" key="6">
    <source>
        <dbReference type="PROSITE" id="PS00463"/>
    </source>
</evidence>
<reference evidence="7 8" key="1">
    <citation type="submission" date="2024-07" db="EMBL/GenBank/DDBJ databases">
        <title>Section-level genome sequencing and comparative genomics of Aspergillus sections Usti and Cavernicolus.</title>
        <authorList>
            <consortium name="Lawrence Berkeley National Laboratory"/>
            <person name="Nybo J.L."/>
            <person name="Vesth T.C."/>
            <person name="Theobald S."/>
            <person name="Frisvad J.C."/>
            <person name="Larsen T.O."/>
            <person name="Kjaerboelling I."/>
            <person name="Rothschild-Mancinelli K."/>
            <person name="Lyhne E.K."/>
            <person name="Kogle M.E."/>
            <person name="Barry K."/>
            <person name="Clum A."/>
            <person name="Na H."/>
            <person name="Ledsgaard L."/>
            <person name="Lin J."/>
            <person name="Lipzen A."/>
            <person name="Kuo A."/>
            <person name="Riley R."/>
            <person name="Mondo S."/>
            <person name="Labutti K."/>
            <person name="Haridas S."/>
            <person name="Pangalinan J."/>
            <person name="Salamov A.A."/>
            <person name="Simmons B.A."/>
            <person name="Magnuson J.K."/>
            <person name="Chen J."/>
            <person name="Drula E."/>
            <person name="Henrissat B."/>
            <person name="Wiebenga A."/>
            <person name="Lubbers R.J."/>
            <person name="Gomes A.C."/>
            <person name="Makela M.R."/>
            <person name="Stajich J."/>
            <person name="Grigoriev I.V."/>
            <person name="Mortensen U.H."/>
            <person name="De Vries R.P."/>
            <person name="Baker S.E."/>
            <person name="Andersen M.R."/>
        </authorList>
    </citation>
    <scope>NUCLEOTIDE SEQUENCE [LARGE SCALE GENOMIC DNA]</scope>
    <source>
        <strain evidence="7 8">CBS 209.92</strain>
    </source>
</reference>
<evidence type="ECO:0000256" key="4">
    <source>
        <dbReference type="ARBA" id="ARBA00023242"/>
    </source>
</evidence>
<evidence type="ECO:0000256" key="5">
    <source>
        <dbReference type="SAM" id="MobiDB-lite"/>
    </source>
</evidence>
<evidence type="ECO:0000313" key="8">
    <source>
        <dbReference type="Proteomes" id="UP001610563"/>
    </source>
</evidence>
<comment type="caution">
    <text evidence="7">The sequence shown here is derived from an EMBL/GenBank/DDBJ whole genome shotgun (WGS) entry which is preliminary data.</text>
</comment>
<feature type="domain" description="Zn(2)-C6 fungal-type" evidence="6">
    <location>
        <begin position="15"/>
        <end position="45"/>
    </location>
</feature>
<feature type="compositionally biased region" description="Low complexity" evidence="5">
    <location>
        <begin position="517"/>
        <end position="531"/>
    </location>
</feature>
<dbReference type="SUPFAM" id="SSF57701">
    <property type="entry name" value="Zn2/Cys6 DNA-binding domain"/>
    <property type="match status" value="1"/>
</dbReference>
<organism evidence="7 8">
    <name type="scientific">Aspergillus keveii</name>
    <dbReference type="NCBI Taxonomy" id="714993"/>
    <lineage>
        <taxon>Eukaryota</taxon>
        <taxon>Fungi</taxon>
        <taxon>Dikarya</taxon>
        <taxon>Ascomycota</taxon>
        <taxon>Pezizomycotina</taxon>
        <taxon>Eurotiomycetes</taxon>
        <taxon>Eurotiomycetidae</taxon>
        <taxon>Eurotiales</taxon>
        <taxon>Aspergillaceae</taxon>
        <taxon>Aspergillus</taxon>
        <taxon>Aspergillus subgen. Nidulantes</taxon>
    </lineage>
</organism>
<feature type="region of interest" description="Disordered" evidence="5">
    <location>
        <begin position="196"/>
        <end position="246"/>
    </location>
</feature>
<protein>
    <recommendedName>
        <fullName evidence="6">Zn(2)-C6 fungal-type domain-containing protein</fullName>
    </recommendedName>
</protein>
<keyword evidence="4" id="KW-0539">Nucleus</keyword>
<dbReference type="InterPro" id="IPR001138">
    <property type="entry name" value="Zn2Cys6_DnaBD"/>
</dbReference>
<dbReference type="Proteomes" id="UP001610563">
    <property type="component" value="Unassembled WGS sequence"/>
</dbReference>
<evidence type="ECO:0000256" key="3">
    <source>
        <dbReference type="ARBA" id="ARBA00023163"/>
    </source>
</evidence>
<dbReference type="Gene3D" id="4.10.240.10">
    <property type="entry name" value="Zn(2)-C6 fungal-type DNA-binding domain"/>
    <property type="match status" value="1"/>
</dbReference>
<evidence type="ECO:0000256" key="1">
    <source>
        <dbReference type="ARBA" id="ARBA00023015"/>
    </source>
</evidence>
<keyword evidence="2" id="KW-0238">DNA-binding</keyword>
<dbReference type="CDD" id="cd00067">
    <property type="entry name" value="GAL4"/>
    <property type="match status" value="1"/>
</dbReference>
<feature type="compositionally biased region" description="Basic and acidic residues" evidence="5">
    <location>
        <begin position="234"/>
        <end position="243"/>
    </location>
</feature>
<dbReference type="EMBL" id="JBFTWV010000005">
    <property type="protein sequence ID" value="KAL2799945.1"/>
    <property type="molecule type" value="Genomic_DNA"/>
</dbReference>
<evidence type="ECO:0000313" key="7">
    <source>
        <dbReference type="EMBL" id="KAL2799945.1"/>
    </source>
</evidence>
<feature type="compositionally biased region" description="Basic and acidic residues" evidence="5">
    <location>
        <begin position="60"/>
        <end position="74"/>
    </location>
</feature>
<dbReference type="InterPro" id="IPR036864">
    <property type="entry name" value="Zn2-C6_fun-type_DNA-bd_sf"/>
</dbReference>
<feature type="region of interest" description="Disordered" evidence="5">
    <location>
        <begin position="52"/>
        <end position="83"/>
    </location>
</feature>
<feature type="region of interest" description="Disordered" evidence="5">
    <location>
        <begin position="508"/>
        <end position="531"/>
    </location>
</feature>
<feature type="compositionally biased region" description="Polar residues" evidence="5">
    <location>
        <begin position="196"/>
        <end position="216"/>
    </location>
</feature>
<keyword evidence="1" id="KW-0805">Transcription regulation</keyword>
<keyword evidence="8" id="KW-1185">Reference proteome</keyword>
<accession>A0ABR4GLK5</accession>
<keyword evidence="3" id="KW-0804">Transcription</keyword>
<name>A0ABR4GLK5_9EURO</name>
<gene>
    <name evidence="7" type="ORF">BJX66DRAFT_210126</name>
</gene>
<evidence type="ECO:0000256" key="2">
    <source>
        <dbReference type="ARBA" id="ARBA00023125"/>
    </source>
</evidence>
<dbReference type="PROSITE" id="PS00463">
    <property type="entry name" value="ZN2_CY6_FUNGAL_1"/>
    <property type="match status" value="1"/>
</dbReference>